<reference evidence="2 3" key="1">
    <citation type="journal article" date="2007" name="PLoS Pathog.">
        <title>Genome sequence of Babesia bovis and comparative analysis of apicomplexan hemoprotozoa.</title>
        <authorList>
            <person name="Brayton K.A."/>
            <person name="Lau A.O.T."/>
            <person name="Herndon D.R."/>
            <person name="Hannick L."/>
            <person name="Kappmeyer L.S."/>
            <person name="Berens S.J."/>
            <person name="Bidwell S.L."/>
            <person name="Brown W.C."/>
            <person name="Crabtree J."/>
            <person name="Fadrosh D."/>
            <person name="Feldblum T."/>
            <person name="Forberger H.A."/>
            <person name="Haas B.J."/>
            <person name="Howell J.M."/>
            <person name="Khouri H."/>
            <person name="Koo H."/>
            <person name="Mann D.J."/>
            <person name="Norimine J."/>
            <person name="Paulsen I.T."/>
            <person name="Radune D."/>
            <person name="Ren Q."/>
            <person name="Smith R.K. Jr."/>
            <person name="Suarez C.E."/>
            <person name="White O."/>
            <person name="Wortman J.R."/>
            <person name="Knowles D.P. Jr."/>
            <person name="McElwain T.F."/>
            <person name="Nene V.M."/>
        </authorList>
    </citation>
    <scope>NUCLEOTIDE SEQUENCE [LARGE SCALE GENOMIC DNA]</scope>
    <source>
        <strain evidence="2">T2Bo</strain>
    </source>
</reference>
<evidence type="ECO:0000313" key="3">
    <source>
        <dbReference type="Proteomes" id="UP000002173"/>
    </source>
</evidence>
<organism evidence="2 3">
    <name type="scientific">Babesia bovis</name>
    <dbReference type="NCBI Taxonomy" id="5865"/>
    <lineage>
        <taxon>Eukaryota</taxon>
        <taxon>Sar</taxon>
        <taxon>Alveolata</taxon>
        <taxon>Apicomplexa</taxon>
        <taxon>Aconoidasida</taxon>
        <taxon>Piroplasmida</taxon>
        <taxon>Babesiidae</taxon>
        <taxon>Babesia</taxon>
    </lineage>
</organism>
<feature type="region of interest" description="Disordered" evidence="1">
    <location>
        <begin position="1"/>
        <end position="23"/>
    </location>
</feature>
<dbReference type="AlphaFoldDB" id="A7AW32"/>
<protein>
    <submittedName>
        <fullName evidence="2">Uncharacterized protein</fullName>
    </submittedName>
</protein>
<evidence type="ECO:0000313" key="2">
    <source>
        <dbReference type="EMBL" id="EDO05260.1"/>
    </source>
</evidence>
<sequence length="163" mass="18736">MDDFKTEDDVHTSCDVSPSRSTRMNRIENIEIPTDESIRDTTAYESTPKDDELPDGWVKVGKGLVFDVPITPTMRSARRSPNRPHFVFTQASDSRTTRQLRNTLLEIDRKAMRMMKQENNVKIRANRPTNEQQDTLRQRSVGRCSSVNATRQPAPEPSNRCTR</sequence>
<accession>A7AW32</accession>
<dbReference type="Proteomes" id="UP000002173">
    <property type="component" value="Chromosome 1"/>
</dbReference>
<comment type="caution">
    <text evidence="2">The sequence shown here is derived from an EMBL/GenBank/DDBJ whole genome shotgun (WGS) entry which is preliminary data.</text>
</comment>
<feature type="compositionally biased region" description="Polar residues" evidence="1">
    <location>
        <begin position="14"/>
        <end position="23"/>
    </location>
</feature>
<name>A7AW32_BABBO</name>
<dbReference type="EMBL" id="AAXT01000005">
    <property type="protein sequence ID" value="EDO05260.1"/>
    <property type="molecule type" value="Genomic_DNA"/>
</dbReference>
<evidence type="ECO:0000256" key="1">
    <source>
        <dbReference type="SAM" id="MobiDB-lite"/>
    </source>
</evidence>
<proteinExistence type="predicted"/>
<gene>
    <name evidence="2" type="ORF">BBOV_I001760</name>
</gene>
<keyword evidence="3" id="KW-1185">Reference proteome</keyword>
<feature type="region of interest" description="Disordered" evidence="1">
    <location>
        <begin position="118"/>
        <end position="163"/>
    </location>
</feature>
<dbReference type="VEuPathDB" id="PiroplasmaDB:BBOV_I001760"/>
<dbReference type="InParanoid" id="A7AW32"/>